<feature type="region of interest" description="Disordered" evidence="1">
    <location>
        <begin position="135"/>
        <end position="160"/>
    </location>
</feature>
<feature type="region of interest" description="Disordered" evidence="1">
    <location>
        <begin position="55"/>
        <end position="78"/>
    </location>
</feature>
<protein>
    <recommendedName>
        <fullName evidence="4">Non-haem dioxygenase N-terminal domain-containing protein</fullName>
    </recommendedName>
</protein>
<keyword evidence="3" id="KW-1185">Reference proteome</keyword>
<evidence type="ECO:0000313" key="3">
    <source>
        <dbReference type="Proteomes" id="UP000322667"/>
    </source>
</evidence>
<accession>A0A5D2HTL0</accession>
<feature type="compositionally biased region" description="Polar residues" evidence="1">
    <location>
        <begin position="31"/>
        <end position="41"/>
    </location>
</feature>
<feature type="region of interest" description="Disordered" evidence="1">
    <location>
        <begin position="17"/>
        <end position="41"/>
    </location>
</feature>
<dbReference type="PANTHER" id="PTHR34945:SF2">
    <property type="entry name" value="2-OXOGLUTARATE (2OG) AND FE(II)-DEPENDENT OXYGENASE SUPERFAMILY PROTEIN"/>
    <property type="match status" value="1"/>
</dbReference>
<dbReference type="EMBL" id="CM017635">
    <property type="protein sequence ID" value="TYH32836.1"/>
    <property type="molecule type" value="Genomic_DNA"/>
</dbReference>
<dbReference type="AlphaFoldDB" id="A0A5D2HTL0"/>
<organism evidence="2 3">
    <name type="scientific">Gossypium tomentosum</name>
    <name type="common">Hawaiian cotton</name>
    <name type="synonym">Gossypium sandvicense</name>
    <dbReference type="NCBI Taxonomy" id="34277"/>
    <lineage>
        <taxon>Eukaryota</taxon>
        <taxon>Viridiplantae</taxon>
        <taxon>Streptophyta</taxon>
        <taxon>Embryophyta</taxon>
        <taxon>Tracheophyta</taxon>
        <taxon>Spermatophyta</taxon>
        <taxon>Magnoliopsida</taxon>
        <taxon>eudicotyledons</taxon>
        <taxon>Gunneridae</taxon>
        <taxon>Pentapetalae</taxon>
        <taxon>rosids</taxon>
        <taxon>malvids</taxon>
        <taxon>Malvales</taxon>
        <taxon>Malvaceae</taxon>
        <taxon>Malvoideae</taxon>
        <taxon>Gossypium</taxon>
    </lineage>
</organism>
<name>A0A5D2HTL0_GOSTO</name>
<dbReference type="Proteomes" id="UP000322667">
    <property type="component" value="Chromosome D13"/>
</dbReference>
<evidence type="ECO:0000313" key="2">
    <source>
        <dbReference type="EMBL" id="TYH32836.1"/>
    </source>
</evidence>
<reference evidence="2 3" key="1">
    <citation type="submission" date="2019-07" db="EMBL/GenBank/DDBJ databases">
        <title>WGS assembly of Gossypium tomentosum.</title>
        <authorList>
            <person name="Chen Z.J."/>
            <person name="Sreedasyam A."/>
            <person name="Ando A."/>
            <person name="Song Q."/>
            <person name="De L."/>
            <person name="Hulse-Kemp A."/>
            <person name="Ding M."/>
            <person name="Ye W."/>
            <person name="Kirkbride R."/>
            <person name="Jenkins J."/>
            <person name="Plott C."/>
            <person name="Lovell J."/>
            <person name="Lin Y.-M."/>
            <person name="Vaughn R."/>
            <person name="Liu B."/>
            <person name="Li W."/>
            <person name="Simpson S."/>
            <person name="Scheffler B."/>
            <person name="Saski C."/>
            <person name="Grover C."/>
            <person name="Hu G."/>
            <person name="Conover J."/>
            <person name="Carlson J."/>
            <person name="Shu S."/>
            <person name="Boston L."/>
            <person name="Williams M."/>
            <person name="Peterson D."/>
            <person name="Mcgee K."/>
            <person name="Jones D."/>
            <person name="Wendel J."/>
            <person name="Stelly D."/>
            <person name="Grimwood J."/>
            <person name="Schmutz J."/>
        </authorList>
    </citation>
    <scope>NUCLEOTIDE SEQUENCE [LARGE SCALE GENOMIC DNA]</scope>
    <source>
        <strain evidence="2">7179.01</strain>
    </source>
</reference>
<proteinExistence type="predicted"/>
<feature type="compositionally biased region" description="Acidic residues" evidence="1">
    <location>
        <begin position="140"/>
        <end position="151"/>
    </location>
</feature>
<dbReference type="Gene3D" id="2.60.120.330">
    <property type="entry name" value="B-lactam Antibiotic, Isopenicillin N Synthase, Chain"/>
    <property type="match status" value="2"/>
</dbReference>
<sequence>MPMAFSTHKQHQHLPNLYGATAAPPPTPSAQPNHHTVTSSAAADELSNLLHRLPPTLSLPKRRSSTSATSPPPPTLSFSDPNFNHLLLSSGSELGFLQLTNHDIPSQLANSAETESLSLFELTRDQKESCFPKNWPLGFDADDDDEEEEDGDGKGESFCLDTECSTETTTDLSLTSLREFTRALEKLGLKIIDKLADAMGFDNSIGEDPTRFRSLMWISEGLHGDHDKPSGGFYPYVIGLQYQIRCQKYSLLKDSGSVSVSPQVDSIMVTLGDIAQVWSNGKLSKVRGRPMACLGDGNKSRLVSMSLLVTLPCNSRVTPLLPEVVGEEGTGDEDDESQVRKSKKRDCLIHFPLKTMHGEFIMNVISLMIHLIDIEFNGFFFL</sequence>
<evidence type="ECO:0008006" key="4">
    <source>
        <dbReference type="Google" id="ProtNLM"/>
    </source>
</evidence>
<evidence type="ECO:0000256" key="1">
    <source>
        <dbReference type="SAM" id="MobiDB-lite"/>
    </source>
</evidence>
<dbReference type="SUPFAM" id="SSF51197">
    <property type="entry name" value="Clavaminate synthase-like"/>
    <property type="match status" value="1"/>
</dbReference>
<dbReference type="InterPro" id="IPR027443">
    <property type="entry name" value="IPNS-like_sf"/>
</dbReference>
<gene>
    <name evidence="2" type="ORF">ES332_D13G017500v1</name>
</gene>
<dbReference type="PANTHER" id="PTHR34945">
    <property type="entry name" value="2-OXOGLUTARATE (2OG) AND FE(II)-DEPENDENT OXYGENASE SUPERFAMILY PROTEIN"/>
    <property type="match status" value="1"/>
</dbReference>